<gene>
    <name evidence="3" type="ORF">SAMN04487967_1285</name>
</gene>
<dbReference type="EMBL" id="FNWL01000001">
    <property type="protein sequence ID" value="SEH13306.1"/>
    <property type="molecule type" value="Genomic_DNA"/>
</dbReference>
<evidence type="ECO:0000256" key="1">
    <source>
        <dbReference type="ARBA" id="ARBA00006817"/>
    </source>
</evidence>
<evidence type="ECO:0000313" key="4">
    <source>
        <dbReference type="Proteomes" id="UP000199112"/>
    </source>
</evidence>
<keyword evidence="4" id="KW-1185">Reference proteome</keyword>
<reference evidence="4" key="1">
    <citation type="submission" date="2016-10" db="EMBL/GenBank/DDBJ databases">
        <authorList>
            <person name="Varghese N."/>
            <person name="Submissions S."/>
        </authorList>
    </citation>
    <scope>NUCLEOTIDE SEQUENCE [LARGE SCALE GENOMIC DNA]</scope>
    <source>
        <strain evidence="4">CGMCC 1.8981</strain>
    </source>
</reference>
<dbReference type="InterPro" id="IPR013538">
    <property type="entry name" value="ASHA1/2-like_C"/>
</dbReference>
<sequence>MTDDTANTEAVSESRAEHLTISRTVDAPRERVWRAFTDPDEVRRWYGSDLMDVEIHALEAEPGGSFSITMRDDEGDYDIEGEFLEVTERERLVHTWYVGRVTVEFDEVGEGTEVVLTHEGLPDRETTKQHAEGWTAAIETLAATVRNDEGRER</sequence>
<comment type="similarity">
    <text evidence="1">Belongs to the AHA1 family.</text>
</comment>
<dbReference type="OrthoDB" id="165863at2157"/>
<dbReference type="Proteomes" id="UP000199112">
    <property type="component" value="Unassembled WGS sequence"/>
</dbReference>
<proteinExistence type="inferred from homology"/>
<evidence type="ECO:0000259" key="2">
    <source>
        <dbReference type="Pfam" id="PF08327"/>
    </source>
</evidence>
<dbReference type="InterPro" id="IPR023393">
    <property type="entry name" value="START-like_dom_sf"/>
</dbReference>
<dbReference type="SUPFAM" id="SSF55961">
    <property type="entry name" value="Bet v1-like"/>
    <property type="match status" value="1"/>
</dbReference>
<accession>A0A1H6FQY2</accession>
<dbReference type="Pfam" id="PF08327">
    <property type="entry name" value="AHSA1"/>
    <property type="match status" value="1"/>
</dbReference>
<dbReference type="RefSeq" id="WP_090506162.1">
    <property type="nucleotide sequence ID" value="NZ_FNWL01000001.1"/>
</dbReference>
<name>A0A1H6FQY2_9EURY</name>
<dbReference type="AlphaFoldDB" id="A0A1H6FQY2"/>
<dbReference type="CDD" id="cd07814">
    <property type="entry name" value="SRPBCC_CalC_Aha1-like"/>
    <property type="match status" value="1"/>
</dbReference>
<protein>
    <submittedName>
        <fullName evidence="3">Uncharacterized conserved protein YndB, AHSA1/START domain</fullName>
    </submittedName>
</protein>
<organism evidence="3 4">
    <name type="scientific">Natronorubrum sediminis</name>
    <dbReference type="NCBI Taxonomy" id="640943"/>
    <lineage>
        <taxon>Archaea</taxon>
        <taxon>Methanobacteriati</taxon>
        <taxon>Methanobacteriota</taxon>
        <taxon>Stenosarchaea group</taxon>
        <taxon>Halobacteria</taxon>
        <taxon>Halobacteriales</taxon>
        <taxon>Natrialbaceae</taxon>
        <taxon>Natronorubrum</taxon>
    </lineage>
</organism>
<feature type="domain" description="Activator of Hsp90 ATPase homologue 1/2-like C-terminal" evidence="2">
    <location>
        <begin position="26"/>
        <end position="145"/>
    </location>
</feature>
<dbReference type="Gene3D" id="3.30.530.20">
    <property type="match status" value="1"/>
</dbReference>
<evidence type="ECO:0000313" key="3">
    <source>
        <dbReference type="EMBL" id="SEH13306.1"/>
    </source>
</evidence>